<dbReference type="PROSITE" id="PS51257">
    <property type="entry name" value="PROKAR_LIPOPROTEIN"/>
    <property type="match status" value="1"/>
</dbReference>
<keyword evidence="8" id="KW-0634">PQQ</keyword>
<keyword evidence="9" id="KW-0560">Oxidoreductase</keyword>
<evidence type="ECO:0000256" key="10">
    <source>
        <dbReference type="ARBA" id="ARBA00023004"/>
    </source>
</evidence>
<dbReference type="InterPro" id="IPR018391">
    <property type="entry name" value="PQQ_b-propeller_rpt"/>
</dbReference>
<evidence type="ECO:0000259" key="13">
    <source>
        <dbReference type="PROSITE" id="PS51007"/>
    </source>
</evidence>
<organism evidence="14 15">
    <name type="scientific">Fulvivirga sedimenti</name>
    <dbReference type="NCBI Taxonomy" id="2879465"/>
    <lineage>
        <taxon>Bacteria</taxon>
        <taxon>Pseudomonadati</taxon>
        <taxon>Bacteroidota</taxon>
        <taxon>Cytophagia</taxon>
        <taxon>Cytophagales</taxon>
        <taxon>Fulvivirgaceae</taxon>
        <taxon>Fulvivirga</taxon>
    </lineage>
</organism>
<evidence type="ECO:0000256" key="6">
    <source>
        <dbReference type="ARBA" id="ARBA00022729"/>
    </source>
</evidence>
<keyword evidence="6" id="KW-0732">Signal</keyword>
<evidence type="ECO:0000256" key="7">
    <source>
        <dbReference type="ARBA" id="ARBA00022837"/>
    </source>
</evidence>
<dbReference type="CDD" id="cd10279">
    <property type="entry name" value="PQQ_ADH_II"/>
    <property type="match status" value="1"/>
</dbReference>
<dbReference type="Gene3D" id="2.140.10.10">
    <property type="entry name" value="Quinoprotein alcohol dehydrogenase-like superfamily"/>
    <property type="match status" value="1"/>
</dbReference>
<protein>
    <submittedName>
        <fullName evidence="14">PQQ-dependent dehydrogenase, methanol/ethanol family</fullName>
    </submittedName>
</protein>
<keyword evidence="11" id="KW-1015">Disulfide bond</keyword>
<dbReference type="Gene3D" id="1.10.760.10">
    <property type="entry name" value="Cytochrome c-like domain"/>
    <property type="match status" value="1"/>
</dbReference>
<proteinExistence type="inferred from homology"/>
<dbReference type="InterPro" id="IPR002372">
    <property type="entry name" value="PQQ_rpt_dom"/>
</dbReference>
<gene>
    <name evidence="14" type="ORF">LDX50_27985</name>
</gene>
<dbReference type="InterPro" id="IPR011047">
    <property type="entry name" value="Quinoprotein_ADH-like_sf"/>
</dbReference>
<feature type="domain" description="Cytochrome c" evidence="13">
    <location>
        <begin position="614"/>
        <end position="691"/>
    </location>
</feature>
<evidence type="ECO:0000256" key="8">
    <source>
        <dbReference type="ARBA" id="ARBA00022891"/>
    </source>
</evidence>
<reference evidence="14" key="1">
    <citation type="submission" date="2021-09" db="EMBL/GenBank/DDBJ databases">
        <title>Fulvivirga sp. isolated from coastal sediment.</title>
        <authorList>
            <person name="Yu H."/>
        </authorList>
    </citation>
    <scope>NUCLEOTIDE SEQUENCE</scope>
    <source>
        <strain evidence="14">1062</strain>
    </source>
</reference>
<dbReference type="SUPFAM" id="SSF46626">
    <property type="entry name" value="Cytochrome c"/>
    <property type="match status" value="1"/>
</dbReference>
<dbReference type="InterPro" id="IPR017512">
    <property type="entry name" value="PQQ_MeOH/EtOH_DH"/>
</dbReference>
<dbReference type="EMBL" id="JAIXNE010000007">
    <property type="protein sequence ID" value="MCA6078747.1"/>
    <property type="molecule type" value="Genomic_DNA"/>
</dbReference>
<dbReference type="RefSeq" id="WP_225699608.1">
    <property type="nucleotide sequence ID" value="NZ_JAIXNE010000007.1"/>
</dbReference>
<dbReference type="GO" id="GO:0016020">
    <property type="term" value="C:membrane"/>
    <property type="evidence" value="ECO:0007669"/>
    <property type="project" value="InterPro"/>
</dbReference>
<dbReference type="PANTHER" id="PTHR32303:SF20">
    <property type="entry name" value="QUINOPROTEIN ETHANOL DEHYDROGENASE"/>
    <property type="match status" value="1"/>
</dbReference>
<evidence type="ECO:0000256" key="11">
    <source>
        <dbReference type="ARBA" id="ARBA00023157"/>
    </source>
</evidence>
<evidence type="ECO:0000256" key="2">
    <source>
        <dbReference type="ARBA" id="ARBA00001931"/>
    </source>
</evidence>
<keyword evidence="10 12" id="KW-0408">Iron</keyword>
<comment type="cofactor">
    <cofactor evidence="1">
        <name>Ca(2+)</name>
        <dbReference type="ChEBI" id="CHEBI:29108"/>
    </cofactor>
</comment>
<evidence type="ECO:0000256" key="3">
    <source>
        <dbReference type="ARBA" id="ARBA00008156"/>
    </source>
</evidence>
<evidence type="ECO:0000256" key="9">
    <source>
        <dbReference type="ARBA" id="ARBA00023002"/>
    </source>
</evidence>
<evidence type="ECO:0000256" key="4">
    <source>
        <dbReference type="ARBA" id="ARBA00022617"/>
    </source>
</evidence>
<dbReference type="GO" id="GO:0016614">
    <property type="term" value="F:oxidoreductase activity, acting on CH-OH group of donors"/>
    <property type="evidence" value="ECO:0007669"/>
    <property type="project" value="InterPro"/>
</dbReference>
<dbReference type="GO" id="GO:0005509">
    <property type="term" value="F:calcium ion binding"/>
    <property type="evidence" value="ECO:0007669"/>
    <property type="project" value="InterPro"/>
</dbReference>
<evidence type="ECO:0000256" key="1">
    <source>
        <dbReference type="ARBA" id="ARBA00001913"/>
    </source>
</evidence>
<comment type="caution">
    <text evidence="14">The sequence shown here is derived from an EMBL/GenBank/DDBJ whole genome shotgun (WGS) entry which is preliminary data.</text>
</comment>
<dbReference type="PROSITE" id="PS51007">
    <property type="entry name" value="CYTC"/>
    <property type="match status" value="1"/>
</dbReference>
<comment type="similarity">
    <text evidence="3">Belongs to the bacterial PQQ dehydrogenase family.</text>
</comment>
<dbReference type="Proteomes" id="UP001139409">
    <property type="component" value="Unassembled WGS sequence"/>
</dbReference>
<sequence length="710" mass="77381">MNYSNRTPIFTFVLCLIFLTSCTPEEKVTEVIYGDEAIANESQTENWFAYGRTHNERRFFPASDINADNVAGLKVDWYMDLPNDVGLVSTPLVIDGVLYFTGTMNIVRAVDAVTGELLWTYDPKVGDAVKGKRKIGWLHNRGLSYYEGKIFAATWDGRLVGIDANTGEEIWQTRTFDMERSLYITGAPKAFNGLVLIGNGGTENGPTRGWVTAYDADTGEEAWKFYMVPGNPADGFENEAMEMAAKTWTGEWWKHGGGGNAWHGFTYDPELDLIYIGTGNGAPWNQKIRSPEGGDNLFLCSVLALDATTGEYRWHYQTTPGESWDYNSNMDIVLADLTIEGKDVKALMHAPKNGFFYVINRETGKLISAEPFTETTWATHVDMATGRPVEVEGARYEDGSADVTPMAWGAHSWHAMSYNPMTGLVYLPVIHQAAKYSDDGVDIEGFQALEFLGGTGVSSLSPDKEPRDYPGSLLAWDPVKQEKVWEIPQDNSHGPGTLTTAGNLVFQGSPDGKLHAYDATTGDILWTYDLGLGIAAPPISYKIDGKQYISLLVGWGGGTAGIGGEAVAKLGWAYRAQQRRLVTFSLDGTQEMPKLADPVIPKPVDDPDFIVDAALSGLGSANYGRCSACHGSGMVSGGMAPDLRASAVPFSSEAFASVVRDGARVSMGMPQFPDLTDEQLEGLRHFIRDKSRKDLMAAEGNSGDEGVGAH</sequence>
<keyword evidence="4 12" id="KW-0349">Heme</keyword>
<dbReference type="GO" id="GO:0030288">
    <property type="term" value="C:outer membrane-bounded periplasmic space"/>
    <property type="evidence" value="ECO:0007669"/>
    <property type="project" value="InterPro"/>
</dbReference>
<keyword evidence="5 12" id="KW-0479">Metal-binding</keyword>
<dbReference type="InterPro" id="IPR001479">
    <property type="entry name" value="Quinoprotein_DH_CS"/>
</dbReference>
<name>A0A9X1HXW5_9BACT</name>
<dbReference type="SUPFAM" id="SSF50998">
    <property type="entry name" value="Quinoprotein alcohol dehydrogenase-like"/>
    <property type="match status" value="1"/>
</dbReference>
<accession>A0A9X1HXW5</accession>
<dbReference type="NCBIfam" id="TIGR03075">
    <property type="entry name" value="PQQ_enz_alc_DH"/>
    <property type="match status" value="1"/>
</dbReference>
<comment type="cofactor">
    <cofactor evidence="2">
        <name>pyrroloquinoline quinone</name>
        <dbReference type="ChEBI" id="CHEBI:58442"/>
    </cofactor>
</comment>
<dbReference type="InterPro" id="IPR009056">
    <property type="entry name" value="Cyt_c-like_dom"/>
</dbReference>
<dbReference type="PANTHER" id="PTHR32303">
    <property type="entry name" value="QUINOPROTEIN ALCOHOL DEHYDROGENASE (CYTOCHROME C)"/>
    <property type="match status" value="1"/>
</dbReference>
<dbReference type="PROSITE" id="PS00364">
    <property type="entry name" value="BACTERIAL_PQQ_2"/>
    <property type="match status" value="1"/>
</dbReference>
<evidence type="ECO:0000313" key="14">
    <source>
        <dbReference type="EMBL" id="MCA6078747.1"/>
    </source>
</evidence>
<evidence type="ECO:0000313" key="15">
    <source>
        <dbReference type="Proteomes" id="UP001139409"/>
    </source>
</evidence>
<dbReference type="GO" id="GO:0020037">
    <property type="term" value="F:heme binding"/>
    <property type="evidence" value="ECO:0007669"/>
    <property type="project" value="InterPro"/>
</dbReference>
<keyword evidence="15" id="KW-1185">Reference proteome</keyword>
<evidence type="ECO:0000256" key="5">
    <source>
        <dbReference type="ARBA" id="ARBA00022723"/>
    </source>
</evidence>
<dbReference type="AlphaFoldDB" id="A0A9X1HXW5"/>
<dbReference type="Pfam" id="PF13442">
    <property type="entry name" value="Cytochrome_CBB3"/>
    <property type="match status" value="1"/>
</dbReference>
<dbReference type="InterPro" id="IPR036909">
    <property type="entry name" value="Cyt_c-like_dom_sf"/>
</dbReference>
<dbReference type="GO" id="GO:0009055">
    <property type="term" value="F:electron transfer activity"/>
    <property type="evidence" value="ECO:0007669"/>
    <property type="project" value="InterPro"/>
</dbReference>
<dbReference type="Pfam" id="PF01011">
    <property type="entry name" value="PQQ"/>
    <property type="match status" value="2"/>
</dbReference>
<evidence type="ECO:0000256" key="12">
    <source>
        <dbReference type="PROSITE-ProRule" id="PRU00433"/>
    </source>
</evidence>
<keyword evidence="7" id="KW-0106">Calcium</keyword>
<dbReference type="SMART" id="SM00564">
    <property type="entry name" value="PQQ"/>
    <property type="match status" value="5"/>
</dbReference>